<dbReference type="Gene3D" id="3.30.40.10">
    <property type="entry name" value="Zinc/RING finger domain, C3HC4 (zinc finger)"/>
    <property type="match status" value="1"/>
</dbReference>
<dbReference type="PANTHER" id="PTHR10782">
    <property type="entry name" value="ZINC FINGER MIZ DOMAIN-CONTAINING PROTEIN"/>
    <property type="match status" value="1"/>
</dbReference>
<feature type="compositionally biased region" description="Low complexity" evidence="5">
    <location>
        <begin position="65"/>
        <end position="87"/>
    </location>
</feature>
<evidence type="ECO:0000256" key="1">
    <source>
        <dbReference type="ARBA" id="ARBA00022723"/>
    </source>
</evidence>
<feature type="region of interest" description="Disordered" evidence="5">
    <location>
        <begin position="50"/>
        <end position="116"/>
    </location>
</feature>
<sequence>MSPSTTKNRPHLPNNPHHQLEWSNSTANLFLGGVGVRRSWMLDASSSLSISSAPAAAPPPPAVTLPPDSSFQSSAPSSVSASAVANRRQSRPQGMQISPSSSVTIFPQSQKSNRDKNDVAFTANGNIINAPATSPPSVLMSPVTPGEILPHNHEIPPAGPVVPSSARLFTTTPTTNFSATPLTSESTTFVHATQPLQQSHSSSLLSPDPSSASHPSPASAGDRNERSLSHGVLPSPPPVSRPMQIHGQLEHPRQICNRNLMPANASPTTAGGETMAEATSVPATIRGLQRQQAIPNPQQRIAPAPLEAQQRRPLMTSAPPDSNHVPPSPVGPGPSTSFINQTFWTQSQEALDAFVARAEGAMLLSETVELPRTRLLRDACIEKDLFYLTLHQIYSLHTFAPSEFARLPYVSRHNEMGLEVVQQLLVDNHRLSGDFLRWSVNFPRPLGVMCQTREFPIVLHQIARCLGSFSEKWTAFDHHVRERGYPPLIDELVVQFGITSSVLLSIVFLALSRRIFGTQHEDQLWSLYSKNKRNYMKRFGSRHTPEQIHRENERLIQAYRALSRSQTSLVGQHTSPVAREHAAQPFPQRSMQPAGLTGPITYVAVPGPQMPSAQVPIHSSQSQTQPITVHAPGTMNRAATMLLNGQRPQHPLPTRPNLVHPRGLDTSSHVPAGQMTGAAAHSPVPAPSPSPAPAPAPAGHQAQILSHASSQNVRQIPPQPSPQPSSRAMPITTPIHRFATQTRQAQGLVQQPQQSPLIPQPLLPPPGPLPSTTTRPHPLRNALHQAYLRDPIIKWAPSGAGEETADKETNLFHYLKSFVVPPTPLGQTESAFEWQFPLSRADFDRLPRIVPRDTGQRLVRSLVDGSQIYRVRCIRISPSAKEVSQHTWCLTETVWPSVIYIFVNGVELYVRRKFHNGKDIPLDISGHLKEGLNAISLHFIRSAAESRDIVYALAVEVMDTLSFTQVKKLAQTLPAPLSRERIRRRLSSSTTDEELSIISDYLTVNLVDPFMARIFNIPARGINCEHVECFDLETYILTRASKPGKAVLKENWKCPICGADARPQYLIIDGFLSEVRADLVRTGHLGGARAIKIKADGSWELKSDGEGSSSEMELPWAQEGGSLKRKREGVVSPLATQRLKTEGAGRESLASRESSASLVIELDYIPSAR</sequence>
<dbReference type="GO" id="GO:0016925">
    <property type="term" value="P:protein sumoylation"/>
    <property type="evidence" value="ECO:0007669"/>
    <property type="project" value="TreeGrafter"/>
</dbReference>
<dbReference type="GO" id="GO:0061665">
    <property type="term" value="F:SUMO ligase activity"/>
    <property type="evidence" value="ECO:0007669"/>
    <property type="project" value="TreeGrafter"/>
</dbReference>
<evidence type="ECO:0000313" key="8">
    <source>
        <dbReference type="Proteomes" id="UP000465221"/>
    </source>
</evidence>
<dbReference type="InterPro" id="IPR018527">
    <property type="entry name" value="Rubredoxin_Fe_BS"/>
</dbReference>
<dbReference type="GO" id="GO:0016874">
    <property type="term" value="F:ligase activity"/>
    <property type="evidence" value="ECO:0007669"/>
    <property type="project" value="UniProtKB-KW"/>
</dbReference>
<evidence type="ECO:0000259" key="6">
    <source>
        <dbReference type="PROSITE" id="PS51044"/>
    </source>
</evidence>
<evidence type="ECO:0000256" key="2">
    <source>
        <dbReference type="ARBA" id="ARBA00022771"/>
    </source>
</evidence>
<dbReference type="PROSITE" id="PS51044">
    <property type="entry name" value="ZF_SP_RING"/>
    <property type="match status" value="1"/>
</dbReference>
<evidence type="ECO:0000313" key="7">
    <source>
        <dbReference type="EMBL" id="GFF48754.1"/>
    </source>
</evidence>
<feature type="compositionally biased region" description="Pro residues" evidence="5">
    <location>
        <begin position="684"/>
        <end position="696"/>
    </location>
</feature>
<dbReference type="GO" id="GO:0008270">
    <property type="term" value="F:zinc ion binding"/>
    <property type="evidence" value="ECO:0007669"/>
    <property type="project" value="UniProtKB-KW"/>
</dbReference>
<feature type="compositionally biased region" description="Low complexity" evidence="5">
    <location>
        <begin position="194"/>
        <end position="220"/>
    </location>
</feature>
<dbReference type="EMBL" id="BLKC01000075">
    <property type="protein sequence ID" value="GFF48754.1"/>
    <property type="molecule type" value="Genomic_DNA"/>
</dbReference>
<dbReference type="PROSITE" id="PS00202">
    <property type="entry name" value="RUBREDOXIN"/>
    <property type="match status" value="1"/>
</dbReference>
<evidence type="ECO:0000256" key="4">
    <source>
        <dbReference type="PROSITE-ProRule" id="PRU00452"/>
    </source>
</evidence>
<feature type="compositionally biased region" description="Low complexity" evidence="5">
    <location>
        <begin position="1146"/>
        <end position="1155"/>
    </location>
</feature>
<name>A0A8H3S3E1_9EURO</name>
<feature type="region of interest" description="Disordered" evidence="5">
    <location>
        <begin position="314"/>
        <end position="337"/>
    </location>
</feature>
<feature type="compositionally biased region" description="Low complexity" evidence="5">
    <location>
        <begin position="748"/>
        <end position="757"/>
    </location>
</feature>
<gene>
    <name evidence="7" type="ORF">IFM46972_08632</name>
</gene>
<evidence type="ECO:0000256" key="5">
    <source>
        <dbReference type="SAM" id="MobiDB-lite"/>
    </source>
</evidence>
<feature type="region of interest" description="Disordered" evidence="5">
    <location>
        <begin position="192"/>
        <end position="244"/>
    </location>
</feature>
<keyword evidence="2 4" id="KW-0863">Zinc-finger</keyword>
<organism evidence="7 8">
    <name type="scientific">Aspergillus udagawae</name>
    <dbReference type="NCBI Taxonomy" id="91492"/>
    <lineage>
        <taxon>Eukaryota</taxon>
        <taxon>Fungi</taxon>
        <taxon>Dikarya</taxon>
        <taxon>Ascomycota</taxon>
        <taxon>Pezizomycotina</taxon>
        <taxon>Eurotiomycetes</taxon>
        <taxon>Eurotiomycetidae</taxon>
        <taxon>Eurotiales</taxon>
        <taxon>Aspergillaceae</taxon>
        <taxon>Aspergillus</taxon>
        <taxon>Aspergillus subgen. Fumigati</taxon>
    </lineage>
</organism>
<keyword evidence="3" id="KW-0862">Zinc</keyword>
<feature type="domain" description="SP-RING-type" evidence="6">
    <location>
        <begin position="993"/>
        <end position="1081"/>
    </location>
</feature>
<feature type="region of interest" description="Disordered" evidence="5">
    <location>
        <begin position="744"/>
        <end position="776"/>
    </location>
</feature>
<keyword evidence="7" id="KW-0436">Ligase</keyword>
<feature type="compositionally biased region" description="Polar residues" evidence="5">
    <location>
        <begin position="703"/>
        <end position="714"/>
    </location>
</feature>
<dbReference type="AlphaFoldDB" id="A0A8H3S3E1"/>
<accession>A0A8H3S3E1</accession>
<dbReference type="InterPro" id="IPR013083">
    <property type="entry name" value="Znf_RING/FYVE/PHD"/>
</dbReference>
<comment type="caution">
    <text evidence="7">The sequence shown here is derived from an EMBL/GenBank/DDBJ whole genome shotgun (WGS) entry which is preliminary data.</text>
</comment>
<proteinExistence type="predicted"/>
<protein>
    <submittedName>
        <fullName evidence="7">E3 SUMO-protein ligase SIZ1</fullName>
    </submittedName>
</protein>
<feature type="region of interest" description="Disordered" evidence="5">
    <location>
        <begin position="646"/>
        <end position="730"/>
    </location>
</feature>
<dbReference type="GO" id="GO:0000785">
    <property type="term" value="C:chromatin"/>
    <property type="evidence" value="ECO:0007669"/>
    <property type="project" value="TreeGrafter"/>
</dbReference>
<feature type="compositionally biased region" description="Pro residues" evidence="5">
    <location>
        <begin position="758"/>
        <end position="769"/>
    </location>
</feature>
<evidence type="ECO:0000256" key="3">
    <source>
        <dbReference type="ARBA" id="ARBA00022833"/>
    </source>
</evidence>
<feature type="compositionally biased region" description="Polar residues" evidence="5">
    <location>
        <begin position="91"/>
        <end position="111"/>
    </location>
</feature>
<feature type="region of interest" description="Disordered" evidence="5">
    <location>
        <begin position="1"/>
        <end position="20"/>
    </location>
</feature>
<dbReference type="InterPro" id="IPR004181">
    <property type="entry name" value="Znf_MIZ"/>
</dbReference>
<dbReference type="PANTHER" id="PTHR10782:SF4">
    <property type="entry name" value="TONALLI, ISOFORM E"/>
    <property type="match status" value="1"/>
</dbReference>
<keyword evidence="1" id="KW-0479">Metal-binding</keyword>
<dbReference type="Pfam" id="PF02891">
    <property type="entry name" value="zf-MIZ"/>
    <property type="match status" value="1"/>
</dbReference>
<dbReference type="Proteomes" id="UP000465221">
    <property type="component" value="Unassembled WGS sequence"/>
</dbReference>
<feature type="region of interest" description="Disordered" evidence="5">
    <location>
        <begin position="1102"/>
        <end position="1155"/>
    </location>
</feature>
<reference evidence="7 8" key="1">
    <citation type="submission" date="2020-01" db="EMBL/GenBank/DDBJ databases">
        <title>Draft genome sequence of Aspergillus udagawae IFM 46972.</title>
        <authorList>
            <person name="Takahashi H."/>
            <person name="Yaguchi T."/>
        </authorList>
    </citation>
    <scope>NUCLEOTIDE SEQUENCE [LARGE SCALE GENOMIC DNA]</scope>
    <source>
        <strain evidence="7 8">IFM 46972</strain>
    </source>
</reference>